<dbReference type="Pfam" id="PF01070">
    <property type="entry name" value="FMN_dh"/>
    <property type="match status" value="1"/>
</dbReference>
<dbReference type="PANTHER" id="PTHR10578:SF107">
    <property type="entry name" value="2-HYDROXYACID OXIDASE 1"/>
    <property type="match status" value="1"/>
</dbReference>
<feature type="binding site" evidence="7">
    <location>
        <position position="143"/>
    </location>
    <ligand>
        <name>glyoxylate</name>
        <dbReference type="ChEBI" id="CHEBI:36655"/>
    </ligand>
</feature>
<feature type="binding site" evidence="7">
    <location>
        <begin position="352"/>
        <end position="353"/>
    </location>
    <ligand>
        <name>FMN</name>
        <dbReference type="ChEBI" id="CHEBI:58210"/>
    </ligand>
</feature>
<evidence type="ECO:0000256" key="7">
    <source>
        <dbReference type="PIRSR" id="PIRSR000138-2"/>
    </source>
</evidence>
<dbReference type="Proteomes" id="UP000480548">
    <property type="component" value="Unassembled WGS sequence"/>
</dbReference>
<feature type="binding site" evidence="7">
    <location>
        <position position="35"/>
    </location>
    <ligand>
        <name>glyoxylate</name>
        <dbReference type="ChEBI" id="CHEBI:36655"/>
    </ligand>
</feature>
<dbReference type="EMBL" id="WIQW01000041">
    <property type="protein sequence ID" value="KAF3095266.1"/>
    <property type="molecule type" value="Genomic_DNA"/>
</dbReference>
<protein>
    <recommendedName>
        <fullName evidence="8">FMN hydroxy acid dehydrogenase domain-containing protein</fullName>
    </recommendedName>
</protein>
<feature type="binding site" evidence="7">
    <location>
        <begin position="329"/>
        <end position="333"/>
    </location>
    <ligand>
        <name>FMN</name>
        <dbReference type="ChEBI" id="CHEBI:58210"/>
    </ligand>
</feature>
<dbReference type="InterPro" id="IPR008259">
    <property type="entry name" value="FMN_hydac_DH_AS"/>
</dbReference>
<feature type="binding site" evidence="7">
    <location>
        <position position="298"/>
    </location>
    <ligand>
        <name>glyoxylate</name>
        <dbReference type="ChEBI" id="CHEBI:36655"/>
    </ligand>
</feature>
<dbReference type="PANTHER" id="PTHR10578">
    <property type="entry name" value="S -2-HYDROXY-ACID OXIDASE-RELATED"/>
    <property type="match status" value="1"/>
</dbReference>
<dbReference type="Proteomes" id="UP000475325">
    <property type="component" value="Unassembled WGS sequence"/>
</dbReference>
<comment type="caution">
    <text evidence="10">The sequence shown here is derived from an EMBL/GenBank/DDBJ whole genome shotgun (WGS) entry which is preliminary data.</text>
</comment>
<organism evidence="10 12">
    <name type="scientific">Orbilia oligospora</name>
    <name type="common">Nematode-trapping fungus</name>
    <name type="synonym">Arthrobotrys oligospora</name>
    <dbReference type="NCBI Taxonomy" id="2813651"/>
    <lineage>
        <taxon>Eukaryota</taxon>
        <taxon>Fungi</taxon>
        <taxon>Dikarya</taxon>
        <taxon>Ascomycota</taxon>
        <taxon>Pezizomycotina</taxon>
        <taxon>Orbiliomycetes</taxon>
        <taxon>Orbiliales</taxon>
        <taxon>Orbiliaceae</taxon>
        <taxon>Orbilia</taxon>
    </lineage>
</organism>
<feature type="binding site" evidence="7">
    <location>
        <position position="274"/>
    </location>
    <ligand>
        <name>FMN</name>
        <dbReference type="ChEBI" id="CHEBI:58210"/>
    </ligand>
</feature>
<proteinExistence type="inferred from homology"/>
<reference evidence="11 12" key="1">
    <citation type="submission" date="2019-06" db="EMBL/GenBank/DDBJ databases">
        <authorList>
            <person name="Palmer J.M."/>
        </authorList>
    </citation>
    <scope>NUCLEOTIDE SEQUENCE [LARGE SCALE GENOMIC DNA]</scope>
    <source>
        <strain evidence="9 11">TWF102</strain>
        <strain evidence="10 12">TWF703</strain>
    </source>
</reference>
<feature type="binding site" evidence="7">
    <location>
        <position position="301"/>
    </location>
    <ligand>
        <name>glyoxylate</name>
        <dbReference type="ChEBI" id="CHEBI:36655"/>
    </ligand>
</feature>
<keyword evidence="4" id="KW-0560">Oxidoreductase</keyword>
<dbReference type="PIRSF" id="PIRSF000138">
    <property type="entry name" value="Al-hdrx_acd_dh"/>
    <property type="match status" value="1"/>
</dbReference>
<dbReference type="PROSITE" id="PS00557">
    <property type="entry name" value="FMN_HYDROXY_ACID_DH_1"/>
    <property type="match status" value="1"/>
</dbReference>
<accession>A0A7C8P0S8</accession>
<keyword evidence="2 7" id="KW-0285">Flavoprotein</keyword>
<evidence type="ECO:0000256" key="6">
    <source>
        <dbReference type="PIRSR" id="PIRSR000138-1"/>
    </source>
</evidence>
<feature type="active site" description="Proton acceptor" evidence="6">
    <location>
        <position position="298"/>
    </location>
</feature>
<dbReference type="InterPro" id="IPR000262">
    <property type="entry name" value="FMN-dep_DH"/>
</dbReference>
<gene>
    <name evidence="9" type="ORF">TWF102_007323</name>
    <name evidence="10" type="ORF">TWF703_006756</name>
</gene>
<evidence type="ECO:0000259" key="8">
    <source>
        <dbReference type="PROSITE" id="PS51349"/>
    </source>
</evidence>
<feature type="domain" description="FMN hydroxy acid dehydrogenase" evidence="8">
    <location>
        <begin position="9"/>
        <end position="403"/>
    </location>
</feature>
<feature type="binding site" evidence="7">
    <location>
        <position position="179"/>
    </location>
    <ligand>
        <name>glyoxylate</name>
        <dbReference type="ChEBI" id="CHEBI:36655"/>
    </ligand>
</feature>
<dbReference type="Gene3D" id="3.20.20.70">
    <property type="entry name" value="Aldolase class I"/>
    <property type="match status" value="1"/>
</dbReference>
<dbReference type="GO" id="GO:0016614">
    <property type="term" value="F:oxidoreductase activity, acting on CH-OH group of donors"/>
    <property type="evidence" value="ECO:0007669"/>
    <property type="project" value="UniProtKB-ARBA"/>
</dbReference>
<feature type="binding site" evidence="7">
    <location>
        <position position="170"/>
    </location>
    <ligand>
        <name>FMN</name>
        <dbReference type="ChEBI" id="CHEBI:58210"/>
    </ligand>
</feature>
<dbReference type="PROSITE" id="PS51349">
    <property type="entry name" value="FMN_HYDROXY_ACID_DH_2"/>
    <property type="match status" value="1"/>
</dbReference>
<sequence length="413" mass="45629">MNGTSTPPNIPREILSLKDLEAKCLETMAPMVRDYLYDGAEEGHTIRENLEVWDRWLVIPRMMRDTSNVNLTPRTHQFNQSWSLPLGIAPSAMQQLAHPFGEKATAAAARSMNIPFGLSTFSNYTIEEVKDAGGDSVVGLQMYLLEGRRDLNIELVKRAEAAGYKAIVLTVDSPVPGNRPGLIKSNFVMPKHMRFRNFSEDFGGPLDQAQDTQFNDDSVTANIANSSNPDSAAACRQEQTTTSRGNQLIVDPSINWERDMTWLREHTSLEIWVKGVLHPLDAEEAIAHGASGIMVSNHGGRQLDTCVSALDVLPAIVKQVNGRVPVHLDGGIRRGGDIFKALALGADFVWIGRPVWWGLEVAGEEGVRWVIQTLKREFEVVMKLMGCRHVGEIKREMVVTKDGLLSMGGTGVF</sequence>
<feature type="binding site" evidence="7">
    <location>
        <position position="141"/>
    </location>
    <ligand>
        <name>FMN</name>
        <dbReference type="ChEBI" id="CHEBI:58210"/>
    </ligand>
</feature>
<feature type="binding site" evidence="7">
    <location>
        <position position="119"/>
    </location>
    <ligand>
        <name>FMN</name>
        <dbReference type="ChEBI" id="CHEBI:58210"/>
    </ligand>
</feature>
<evidence type="ECO:0000256" key="4">
    <source>
        <dbReference type="ARBA" id="ARBA00023002"/>
    </source>
</evidence>
<dbReference type="FunFam" id="3.20.20.70:FF:000029">
    <property type="entry name" value="L-lactate dehydrogenase"/>
    <property type="match status" value="1"/>
</dbReference>
<feature type="binding site" evidence="7">
    <location>
        <position position="296"/>
    </location>
    <ligand>
        <name>FMN</name>
        <dbReference type="ChEBI" id="CHEBI:58210"/>
    </ligand>
</feature>
<evidence type="ECO:0000256" key="2">
    <source>
        <dbReference type="ARBA" id="ARBA00022630"/>
    </source>
</evidence>
<dbReference type="GO" id="GO:0010181">
    <property type="term" value="F:FMN binding"/>
    <property type="evidence" value="ECO:0007669"/>
    <property type="project" value="InterPro"/>
</dbReference>
<dbReference type="SUPFAM" id="SSF51395">
    <property type="entry name" value="FMN-linked oxidoreductases"/>
    <property type="match status" value="1"/>
</dbReference>
<evidence type="ECO:0000256" key="3">
    <source>
        <dbReference type="ARBA" id="ARBA00022643"/>
    </source>
</evidence>
<evidence type="ECO:0000313" key="9">
    <source>
        <dbReference type="EMBL" id="KAF3095266.1"/>
    </source>
</evidence>
<dbReference type="AlphaFoldDB" id="A0A7C8P0S8"/>
<feature type="binding site" evidence="7">
    <location>
        <begin position="90"/>
        <end position="92"/>
    </location>
    <ligand>
        <name>FMN</name>
        <dbReference type="ChEBI" id="CHEBI:58210"/>
    </ligand>
</feature>
<evidence type="ECO:0000313" key="12">
    <source>
        <dbReference type="Proteomes" id="UP000480548"/>
    </source>
</evidence>
<comment type="similarity">
    <text evidence="5">Belongs to the FMN-dependent alpha-hydroxy acid dehydrogenase family.</text>
</comment>
<dbReference type="InterPro" id="IPR012133">
    <property type="entry name" value="Alpha-hydoxy_acid_DH_FMN"/>
</dbReference>
<comment type="cofactor">
    <cofactor evidence="1">
        <name>FMN</name>
        <dbReference type="ChEBI" id="CHEBI:58210"/>
    </cofactor>
</comment>
<dbReference type="EMBL" id="WIQZ01000004">
    <property type="protein sequence ID" value="KAF3145615.1"/>
    <property type="molecule type" value="Genomic_DNA"/>
</dbReference>
<evidence type="ECO:0000256" key="5">
    <source>
        <dbReference type="ARBA" id="ARBA00024042"/>
    </source>
</evidence>
<evidence type="ECO:0000313" key="11">
    <source>
        <dbReference type="Proteomes" id="UP000475325"/>
    </source>
</evidence>
<keyword evidence="3 7" id="KW-0288">FMN</keyword>
<evidence type="ECO:0000256" key="1">
    <source>
        <dbReference type="ARBA" id="ARBA00001917"/>
    </source>
</evidence>
<dbReference type="InterPro" id="IPR013785">
    <property type="entry name" value="Aldolase_TIM"/>
</dbReference>
<dbReference type="CDD" id="cd02809">
    <property type="entry name" value="alpha_hydroxyacid_oxid_FMN"/>
    <property type="match status" value="1"/>
</dbReference>
<evidence type="ECO:0000313" key="10">
    <source>
        <dbReference type="EMBL" id="KAF3145615.1"/>
    </source>
</evidence>
<dbReference type="InterPro" id="IPR037396">
    <property type="entry name" value="FMN_HAD"/>
</dbReference>
<name>A0A7C8P0S8_ORBOL</name>